<dbReference type="EMBL" id="CAFBMB010000059">
    <property type="protein sequence ID" value="CAB4900109.1"/>
    <property type="molecule type" value="Genomic_DNA"/>
</dbReference>
<evidence type="ECO:0000256" key="1">
    <source>
        <dbReference type="SAM" id="MobiDB-lite"/>
    </source>
</evidence>
<organism evidence="2">
    <name type="scientific">freshwater metagenome</name>
    <dbReference type="NCBI Taxonomy" id="449393"/>
    <lineage>
        <taxon>unclassified sequences</taxon>
        <taxon>metagenomes</taxon>
        <taxon>ecological metagenomes</taxon>
    </lineage>
</organism>
<sequence length="88" mass="9820">MISRAQDSAENKAEDSGNQSREEHGQVGRACGNDIRRGPGGPEDLGGKNDDGERYDHGNCRANKQGDRDNLVELFFTFRSIRARNENR</sequence>
<proteinExistence type="predicted"/>
<name>A0A6J7G9N4_9ZZZZ</name>
<evidence type="ECO:0000313" key="2">
    <source>
        <dbReference type="EMBL" id="CAB4900109.1"/>
    </source>
</evidence>
<protein>
    <submittedName>
        <fullName evidence="2">Unannotated protein</fullName>
    </submittedName>
</protein>
<accession>A0A6J7G9N4</accession>
<gene>
    <name evidence="2" type="ORF">UFOPK3516_00893</name>
</gene>
<feature type="compositionally biased region" description="Basic and acidic residues" evidence="1">
    <location>
        <begin position="45"/>
        <end position="66"/>
    </location>
</feature>
<feature type="region of interest" description="Disordered" evidence="1">
    <location>
        <begin position="1"/>
        <end position="66"/>
    </location>
</feature>
<feature type="compositionally biased region" description="Basic and acidic residues" evidence="1">
    <location>
        <begin position="7"/>
        <end position="26"/>
    </location>
</feature>
<dbReference type="AlphaFoldDB" id="A0A6J7G9N4"/>
<reference evidence="2" key="1">
    <citation type="submission" date="2020-05" db="EMBL/GenBank/DDBJ databases">
        <authorList>
            <person name="Chiriac C."/>
            <person name="Salcher M."/>
            <person name="Ghai R."/>
            <person name="Kavagutti S V."/>
        </authorList>
    </citation>
    <scope>NUCLEOTIDE SEQUENCE</scope>
</reference>